<evidence type="ECO:0000313" key="2">
    <source>
        <dbReference type="WBParaSite" id="nRc.2.0.1.t41715-RA"/>
    </source>
</evidence>
<accession>A0A915KVZ5</accession>
<evidence type="ECO:0000313" key="1">
    <source>
        <dbReference type="Proteomes" id="UP000887565"/>
    </source>
</evidence>
<sequence length="62" mass="7199">IEAINKLELNTLSKEDQWCIFPETGTILIRFAKEKFDLSLKKNPNIVAFAENDNSQFRLVML</sequence>
<dbReference type="Proteomes" id="UP000887565">
    <property type="component" value="Unplaced"/>
</dbReference>
<protein>
    <submittedName>
        <fullName evidence="2">Uncharacterized protein</fullName>
    </submittedName>
</protein>
<organism evidence="1 2">
    <name type="scientific">Romanomermis culicivorax</name>
    <name type="common">Nematode worm</name>
    <dbReference type="NCBI Taxonomy" id="13658"/>
    <lineage>
        <taxon>Eukaryota</taxon>
        <taxon>Metazoa</taxon>
        <taxon>Ecdysozoa</taxon>
        <taxon>Nematoda</taxon>
        <taxon>Enoplea</taxon>
        <taxon>Dorylaimia</taxon>
        <taxon>Mermithida</taxon>
        <taxon>Mermithoidea</taxon>
        <taxon>Mermithidae</taxon>
        <taxon>Romanomermis</taxon>
    </lineage>
</organism>
<name>A0A915KVZ5_ROMCU</name>
<dbReference type="WBParaSite" id="nRc.2.0.1.t41715-RA">
    <property type="protein sequence ID" value="nRc.2.0.1.t41715-RA"/>
    <property type="gene ID" value="nRc.2.0.1.g41715"/>
</dbReference>
<keyword evidence="1" id="KW-1185">Reference proteome</keyword>
<dbReference type="AlphaFoldDB" id="A0A915KVZ5"/>
<reference evidence="2" key="1">
    <citation type="submission" date="2022-11" db="UniProtKB">
        <authorList>
            <consortium name="WormBaseParasite"/>
        </authorList>
    </citation>
    <scope>IDENTIFICATION</scope>
</reference>
<proteinExistence type="predicted"/>